<dbReference type="SFLD" id="SFLDG01094">
    <property type="entry name" value="Uncharacterised_Radical_SAM_Su"/>
    <property type="match status" value="1"/>
</dbReference>
<evidence type="ECO:0000256" key="1">
    <source>
        <dbReference type="ARBA" id="ARBA00001966"/>
    </source>
</evidence>
<evidence type="ECO:0000256" key="5">
    <source>
        <dbReference type="ARBA" id="ARBA00023004"/>
    </source>
</evidence>
<keyword evidence="2" id="KW-0004">4Fe-4S</keyword>
<organism evidence="9 10">
    <name type="scientific">Demequina zhanjiangensis</name>
    <dbReference type="NCBI Taxonomy" id="3051659"/>
    <lineage>
        <taxon>Bacteria</taxon>
        <taxon>Bacillati</taxon>
        <taxon>Actinomycetota</taxon>
        <taxon>Actinomycetes</taxon>
        <taxon>Micrococcales</taxon>
        <taxon>Demequinaceae</taxon>
        <taxon>Demequina</taxon>
    </lineage>
</organism>
<proteinExistence type="predicted"/>
<keyword evidence="3" id="KW-0949">S-adenosyl-L-methionine</keyword>
<dbReference type="InterPro" id="IPR007197">
    <property type="entry name" value="rSAM"/>
</dbReference>
<dbReference type="CDD" id="cd01335">
    <property type="entry name" value="Radical_SAM"/>
    <property type="match status" value="1"/>
</dbReference>
<feature type="compositionally biased region" description="Basic and acidic residues" evidence="7">
    <location>
        <begin position="21"/>
        <end position="33"/>
    </location>
</feature>
<dbReference type="RefSeq" id="WP_301126370.1">
    <property type="nucleotide sequence ID" value="NZ_JAUHPV010000002.1"/>
</dbReference>
<dbReference type="InterPro" id="IPR012840">
    <property type="entry name" value="NrdG2"/>
</dbReference>
<dbReference type="InterPro" id="IPR058240">
    <property type="entry name" value="rSAM_sf"/>
</dbReference>
<comment type="caution">
    <text evidence="9">The sequence shown here is derived from an EMBL/GenBank/DDBJ whole genome shotgun (WGS) entry which is preliminary data.</text>
</comment>
<dbReference type="Proteomes" id="UP001172738">
    <property type="component" value="Unassembled WGS sequence"/>
</dbReference>
<feature type="domain" description="Radical SAM core" evidence="8">
    <location>
        <begin position="148"/>
        <end position="357"/>
    </location>
</feature>
<evidence type="ECO:0000313" key="10">
    <source>
        <dbReference type="Proteomes" id="UP001172738"/>
    </source>
</evidence>
<evidence type="ECO:0000259" key="8">
    <source>
        <dbReference type="PROSITE" id="PS51918"/>
    </source>
</evidence>
<gene>
    <name evidence="9" type="ORF">QQX04_03665</name>
</gene>
<dbReference type="SFLD" id="SFLDS00029">
    <property type="entry name" value="Radical_SAM"/>
    <property type="match status" value="1"/>
</dbReference>
<evidence type="ECO:0000256" key="6">
    <source>
        <dbReference type="ARBA" id="ARBA00023014"/>
    </source>
</evidence>
<dbReference type="InterPro" id="IPR013785">
    <property type="entry name" value="Aldolase_TIM"/>
</dbReference>
<dbReference type="PANTHER" id="PTHR30352">
    <property type="entry name" value="PYRUVATE FORMATE-LYASE-ACTIVATING ENZYME"/>
    <property type="match status" value="1"/>
</dbReference>
<dbReference type="EMBL" id="JAUHPV010000002">
    <property type="protein sequence ID" value="MDN4472089.1"/>
    <property type="molecule type" value="Genomic_DNA"/>
</dbReference>
<dbReference type="InterPro" id="IPR034457">
    <property type="entry name" value="Organic_radical-activating"/>
</dbReference>
<dbReference type="Pfam" id="PF04055">
    <property type="entry name" value="Radical_SAM"/>
    <property type="match status" value="1"/>
</dbReference>
<keyword evidence="4" id="KW-0479">Metal-binding</keyword>
<evidence type="ECO:0000313" key="9">
    <source>
        <dbReference type="EMBL" id="MDN4472089.1"/>
    </source>
</evidence>
<accession>A0ABT8FZE7</accession>
<dbReference type="NCBIfam" id="TIGR02495">
    <property type="entry name" value="NrdG2"/>
    <property type="match status" value="1"/>
</dbReference>
<keyword evidence="5" id="KW-0408">Iron</keyword>
<protein>
    <submittedName>
        <fullName evidence="9">Anaerobic ribonucleoside-triphosphate reductase activating protein</fullName>
    </submittedName>
</protein>
<comment type="cofactor">
    <cofactor evidence="1">
        <name>[4Fe-4S] cluster</name>
        <dbReference type="ChEBI" id="CHEBI:49883"/>
    </cofactor>
</comment>
<dbReference type="SUPFAM" id="SSF102114">
    <property type="entry name" value="Radical SAM enzymes"/>
    <property type="match status" value="1"/>
</dbReference>
<dbReference type="PROSITE" id="PS51918">
    <property type="entry name" value="RADICAL_SAM"/>
    <property type="match status" value="1"/>
</dbReference>
<evidence type="ECO:0000256" key="3">
    <source>
        <dbReference type="ARBA" id="ARBA00022691"/>
    </source>
</evidence>
<evidence type="ECO:0000256" key="4">
    <source>
        <dbReference type="ARBA" id="ARBA00022723"/>
    </source>
</evidence>
<feature type="region of interest" description="Disordered" evidence="7">
    <location>
        <begin position="1"/>
        <end position="52"/>
    </location>
</feature>
<dbReference type="PANTHER" id="PTHR30352:SF13">
    <property type="entry name" value="GLYCYL-RADICAL ENZYME ACTIVATING ENZYME YJJW-RELATED"/>
    <property type="match status" value="1"/>
</dbReference>
<reference evidence="9" key="1">
    <citation type="submission" date="2023-06" db="EMBL/GenBank/DDBJ databases">
        <title>SYSU T00b26.</title>
        <authorList>
            <person name="Gao L."/>
            <person name="Fang B.-Z."/>
            <person name="Li W.-J."/>
        </authorList>
    </citation>
    <scope>NUCLEOTIDE SEQUENCE</scope>
    <source>
        <strain evidence="9">SYSU T00b26</strain>
    </source>
</reference>
<evidence type="ECO:0000256" key="7">
    <source>
        <dbReference type="SAM" id="MobiDB-lite"/>
    </source>
</evidence>
<evidence type="ECO:0000256" key="2">
    <source>
        <dbReference type="ARBA" id="ARBA00022485"/>
    </source>
</evidence>
<sequence>MALDPLNLTDTTDDECCGGRGKGDGECRGEGRGRGKGRGMGHGGDACCSDEPVASSDADEVLRERPLHRPVFTEGWKAPLPTGELTFEEVCAKAREEVGAAQDVVVEVPSPDRRRASSADAARQGFGEGFDPKFLAIAALSAPNLEDWPGRLASTVLLQGCPWRCTYCFGTDLQDSRKGGAVEWEDVERELRARRGHTQAVVFSGGEPTRQGALSEAMRLAKEMGYEVGLQTAGAFPGRLELALQHCDWVALDIKGTPEGYSDITRTGVAGRRAYQSLEIVRDSGVEYEVRLTVDPLTHSRQDILDTVAEIERRTGRAPVLQEVQLAGTSPAYAEAVGDRCLADVLEPGDLPELVRR</sequence>
<dbReference type="Gene3D" id="3.20.20.70">
    <property type="entry name" value="Aldolase class I"/>
    <property type="match status" value="1"/>
</dbReference>
<name>A0ABT8FZE7_9MICO</name>
<keyword evidence="10" id="KW-1185">Reference proteome</keyword>
<keyword evidence="6" id="KW-0411">Iron-sulfur</keyword>